<dbReference type="Pfam" id="PF00233">
    <property type="entry name" value="PDEase_I"/>
    <property type="match status" value="1"/>
</dbReference>
<feature type="domain" description="PDEase" evidence="8">
    <location>
        <begin position="67"/>
        <end position="385"/>
    </location>
</feature>
<dbReference type="OrthoDB" id="189220at2759"/>
<evidence type="ECO:0000256" key="1">
    <source>
        <dbReference type="ARBA" id="ARBA00012361"/>
    </source>
</evidence>
<dbReference type="OMA" id="CNSIMEG"/>
<dbReference type="AlphaFoldDB" id="T1FZK3"/>
<dbReference type="InterPro" id="IPR023088">
    <property type="entry name" value="PDEase"/>
</dbReference>
<dbReference type="PROSITE" id="PS51845">
    <property type="entry name" value="PDEASE_I_2"/>
    <property type="match status" value="1"/>
</dbReference>
<feature type="active site" description="Proton donor" evidence="5">
    <location>
        <position position="144"/>
    </location>
</feature>
<dbReference type="PRINTS" id="PR00387">
    <property type="entry name" value="PDIESTERASE1"/>
</dbReference>
<dbReference type="RefSeq" id="XP_009027212.1">
    <property type="nucleotide sequence ID" value="XM_009028964.1"/>
</dbReference>
<evidence type="ECO:0000256" key="7">
    <source>
        <dbReference type="PIRSR" id="PIRSR623088-3"/>
    </source>
</evidence>
<reference evidence="11" key="1">
    <citation type="submission" date="2012-12" db="EMBL/GenBank/DDBJ databases">
        <authorList>
            <person name="Hellsten U."/>
            <person name="Grimwood J."/>
            <person name="Chapman J.A."/>
            <person name="Shapiro H."/>
            <person name="Aerts A."/>
            <person name="Otillar R.P."/>
            <person name="Terry A.Y."/>
            <person name="Boore J.L."/>
            <person name="Simakov O."/>
            <person name="Marletaz F."/>
            <person name="Cho S.-J."/>
            <person name="Edsinger-Gonzales E."/>
            <person name="Havlak P."/>
            <person name="Kuo D.-H."/>
            <person name="Larsson T."/>
            <person name="Lv J."/>
            <person name="Arendt D."/>
            <person name="Savage R."/>
            <person name="Osoegawa K."/>
            <person name="de Jong P."/>
            <person name="Lindberg D.R."/>
            <person name="Seaver E.C."/>
            <person name="Weisblat D.A."/>
            <person name="Putnam N.H."/>
            <person name="Grigoriev I.V."/>
            <person name="Rokhsar D.S."/>
        </authorList>
    </citation>
    <scope>NUCLEOTIDE SEQUENCE</scope>
</reference>
<feature type="binding site" evidence="6">
    <location>
        <position position="342"/>
    </location>
    <ligand>
        <name>AMP</name>
        <dbReference type="ChEBI" id="CHEBI:456215"/>
    </ligand>
</feature>
<dbReference type="InterPro" id="IPR002073">
    <property type="entry name" value="PDEase_catalytic_dom"/>
</dbReference>
<feature type="binding site" evidence="7">
    <location>
        <position position="185"/>
    </location>
    <ligand>
        <name>Zn(2+)</name>
        <dbReference type="ChEBI" id="CHEBI:29105"/>
        <label>2</label>
    </ligand>
</feature>
<keyword evidence="4" id="KW-0378">Hydrolase</keyword>
<reference evidence="10" key="3">
    <citation type="submission" date="2015-06" db="UniProtKB">
        <authorList>
            <consortium name="EnsemblMetazoa"/>
        </authorList>
    </citation>
    <scope>IDENTIFICATION</scope>
</reference>
<sequence length="417" mass="47866">EAEEVLSEVETKNYPSEVRDWLTMTFTRSLSNVRKAEDRLHFRGVATAIRAGIVVDRLIYRRMSSSVGIHVPPNVLLQMKDLDDWNFDVFKVNEIGEGHALKYVGYELFQKHDLINKFKISTSALDNFLGKLEQGYSKYNNPYHNLVHGADVTQTTHFVISSTDFILWLSDLDVFAVLVSALIHDYEHTGTTNAFQVNTKSELAYLYNDRNVLENHHVSATFRLMKEETNNILMSLTKEEFKEFRALVIEIVLATDMSFHFQQLKNMKNLLTTPENIDKPKALSLLVHCADISHPGKNWRLHEKWTNLLVEEFFRQGDREAELDLPISPLCDRKNTIVAESQIGFIDFIVDPSFQVLGDMLDKIVIPLKEQKQEYASDESKISTNVPSISSPWSSSSCAKFNEDIGWFCFSYLAIKL</sequence>
<dbReference type="GeneID" id="20214251"/>
<protein>
    <recommendedName>
        <fullName evidence="1">3',5'-cyclic-nucleotide phosphodiesterase</fullName>
        <ecNumber evidence="1">3.1.4.17</ecNumber>
    </recommendedName>
</protein>
<dbReference type="GO" id="GO:0048101">
    <property type="term" value="F:calmodulin-activated 3',5'-cyclic-GMP phosphodiesterase activity"/>
    <property type="evidence" value="ECO:0000318"/>
    <property type="project" value="GO_Central"/>
</dbReference>
<evidence type="ECO:0000256" key="5">
    <source>
        <dbReference type="PIRSR" id="PIRSR623088-1"/>
    </source>
</evidence>
<dbReference type="EC" id="3.1.4.17" evidence="1"/>
<dbReference type="PANTHER" id="PTHR11347">
    <property type="entry name" value="CYCLIC NUCLEOTIDE PHOSPHODIESTERASE"/>
    <property type="match status" value="1"/>
</dbReference>
<dbReference type="GO" id="GO:0004117">
    <property type="term" value="F:calmodulin-activated dual specificity 3',5'-cyclic-GMP, 3',5'-cyclic-AMP phosphodiesterase activity"/>
    <property type="evidence" value="ECO:0000318"/>
    <property type="project" value="GO_Central"/>
</dbReference>
<reference evidence="9 11" key="2">
    <citation type="journal article" date="2013" name="Nature">
        <title>Insights into bilaterian evolution from three spiralian genomes.</title>
        <authorList>
            <person name="Simakov O."/>
            <person name="Marletaz F."/>
            <person name="Cho S.J."/>
            <person name="Edsinger-Gonzales E."/>
            <person name="Havlak P."/>
            <person name="Hellsten U."/>
            <person name="Kuo D.H."/>
            <person name="Larsson T."/>
            <person name="Lv J."/>
            <person name="Arendt D."/>
            <person name="Savage R."/>
            <person name="Osoegawa K."/>
            <person name="de Jong P."/>
            <person name="Grimwood J."/>
            <person name="Chapman J.A."/>
            <person name="Shapiro H."/>
            <person name="Aerts A."/>
            <person name="Otillar R.P."/>
            <person name="Terry A.Y."/>
            <person name="Boore J.L."/>
            <person name="Grigoriev I.V."/>
            <person name="Lindberg D.R."/>
            <person name="Seaver E.C."/>
            <person name="Weisblat D.A."/>
            <person name="Putnam N.H."/>
            <person name="Rokhsar D.S."/>
        </authorList>
    </citation>
    <scope>NUCLEOTIDE SEQUENCE</scope>
</reference>
<dbReference type="SUPFAM" id="SSF109604">
    <property type="entry name" value="HD-domain/PDEase-like"/>
    <property type="match status" value="1"/>
</dbReference>
<evidence type="ECO:0000313" key="9">
    <source>
        <dbReference type="EMBL" id="ESN94429.1"/>
    </source>
</evidence>
<accession>T1FZK3</accession>
<dbReference type="InterPro" id="IPR003607">
    <property type="entry name" value="HD/PDEase_dom"/>
</dbReference>
<evidence type="ECO:0000256" key="3">
    <source>
        <dbReference type="ARBA" id="ARBA00022723"/>
    </source>
</evidence>
<feature type="binding site" evidence="7">
    <location>
        <position position="185"/>
    </location>
    <ligand>
        <name>Zn(2+)</name>
        <dbReference type="ChEBI" id="CHEBI:29105"/>
        <label>1</label>
    </ligand>
</feature>
<dbReference type="Gene3D" id="1.10.1300.10">
    <property type="entry name" value="3'5'-cyclic nucleotide phosphodiesterase, catalytic domain"/>
    <property type="match status" value="1"/>
</dbReference>
<name>T1FZK3_HELRO</name>
<dbReference type="Proteomes" id="UP000015101">
    <property type="component" value="Unassembled WGS sequence"/>
</dbReference>
<dbReference type="FunCoup" id="T1FZK3">
    <property type="interactions" value="102"/>
</dbReference>
<proteinExistence type="predicted"/>
<evidence type="ECO:0000256" key="2">
    <source>
        <dbReference type="ARBA" id="ARBA00022535"/>
    </source>
</evidence>
<dbReference type="KEGG" id="hro:HELRODRAFT_68834"/>
<feature type="binding site" evidence="6">
    <location>
        <begin position="144"/>
        <end position="148"/>
    </location>
    <ligand>
        <name>AMP</name>
        <dbReference type="ChEBI" id="CHEBI:456215"/>
    </ligand>
</feature>
<dbReference type="Pfam" id="PF08499">
    <property type="entry name" value="PDEase_I_N"/>
    <property type="match status" value="1"/>
</dbReference>
<dbReference type="EnsemblMetazoa" id="HelroT68834">
    <property type="protein sequence ID" value="HelroP68834"/>
    <property type="gene ID" value="HelroG68834"/>
</dbReference>
<feature type="binding site" evidence="6">
    <location>
        <position position="185"/>
    </location>
    <ligand>
        <name>AMP</name>
        <dbReference type="ChEBI" id="CHEBI:456215"/>
    </ligand>
</feature>
<dbReference type="GO" id="GO:0046872">
    <property type="term" value="F:metal ion binding"/>
    <property type="evidence" value="ECO:0007669"/>
    <property type="project" value="UniProtKB-KW"/>
</dbReference>
<dbReference type="GO" id="GO:0141162">
    <property type="term" value="P:negative regulation of cAMP/PKA signal transduction"/>
    <property type="evidence" value="ECO:0000318"/>
    <property type="project" value="GO_Central"/>
</dbReference>
<evidence type="ECO:0000313" key="11">
    <source>
        <dbReference type="Proteomes" id="UP000015101"/>
    </source>
</evidence>
<feature type="binding site" evidence="7">
    <location>
        <position position="291"/>
    </location>
    <ligand>
        <name>Zn(2+)</name>
        <dbReference type="ChEBI" id="CHEBI:29105"/>
        <label>1</label>
    </ligand>
</feature>
<gene>
    <name evidence="10" type="primary">20214251</name>
    <name evidence="9" type="ORF">HELRODRAFT_68834</name>
</gene>
<evidence type="ECO:0000313" key="10">
    <source>
        <dbReference type="EnsemblMetazoa" id="HelroP68834"/>
    </source>
</evidence>
<dbReference type="InParanoid" id="T1FZK3"/>
<evidence type="ECO:0000259" key="8">
    <source>
        <dbReference type="PROSITE" id="PS51845"/>
    </source>
</evidence>
<organism evidence="10 11">
    <name type="scientific">Helobdella robusta</name>
    <name type="common">Californian leech</name>
    <dbReference type="NCBI Taxonomy" id="6412"/>
    <lineage>
        <taxon>Eukaryota</taxon>
        <taxon>Metazoa</taxon>
        <taxon>Spiralia</taxon>
        <taxon>Lophotrochozoa</taxon>
        <taxon>Annelida</taxon>
        <taxon>Clitellata</taxon>
        <taxon>Hirudinea</taxon>
        <taxon>Rhynchobdellida</taxon>
        <taxon>Glossiphoniidae</taxon>
        <taxon>Helobdella</taxon>
    </lineage>
</organism>
<dbReference type="InterPro" id="IPR036971">
    <property type="entry name" value="PDEase_catalytic_dom_sf"/>
</dbReference>
<dbReference type="EMBL" id="AMQM01001619">
    <property type="status" value="NOT_ANNOTATED_CDS"/>
    <property type="molecule type" value="Genomic_DNA"/>
</dbReference>
<dbReference type="FunFam" id="1.10.1300.10:FF:000032">
    <property type="entry name" value="Phosphodiesterase"/>
    <property type="match status" value="1"/>
</dbReference>
<dbReference type="GO" id="GO:0007165">
    <property type="term" value="P:signal transduction"/>
    <property type="evidence" value="ECO:0007669"/>
    <property type="project" value="InterPro"/>
</dbReference>
<keyword evidence="11" id="KW-1185">Reference proteome</keyword>
<dbReference type="CTD" id="20214251"/>
<feature type="binding site" evidence="7">
    <location>
        <position position="148"/>
    </location>
    <ligand>
        <name>Zn(2+)</name>
        <dbReference type="ChEBI" id="CHEBI:29105"/>
        <label>1</label>
    </ligand>
</feature>
<dbReference type="eggNOG" id="KOG3688">
    <property type="taxonomic scope" value="Eukaryota"/>
</dbReference>
<dbReference type="PROSITE" id="PS00126">
    <property type="entry name" value="PDEASE_I_1"/>
    <property type="match status" value="1"/>
</dbReference>
<dbReference type="SMART" id="SM00471">
    <property type="entry name" value="HDc"/>
    <property type="match status" value="1"/>
</dbReference>
<dbReference type="HOGENOM" id="CLU_005940_1_4_1"/>
<evidence type="ECO:0000256" key="4">
    <source>
        <dbReference type="ARBA" id="ARBA00022801"/>
    </source>
</evidence>
<feature type="binding site" evidence="6">
    <location>
        <position position="291"/>
    </location>
    <ligand>
        <name>AMP</name>
        <dbReference type="ChEBI" id="CHEBI:456215"/>
    </ligand>
</feature>
<keyword evidence="2" id="KW-0140">cGMP</keyword>
<feature type="binding site" evidence="7">
    <location>
        <position position="184"/>
    </location>
    <ligand>
        <name>Zn(2+)</name>
        <dbReference type="ChEBI" id="CHEBI:29105"/>
        <label>1</label>
    </ligand>
</feature>
<dbReference type="EMBL" id="KB097571">
    <property type="protein sequence ID" value="ESN94429.1"/>
    <property type="molecule type" value="Genomic_DNA"/>
</dbReference>
<dbReference type="InterPro" id="IPR013706">
    <property type="entry name" value="PDE1_N"/>
</dbReference>
<keyword evidence="3 7" id="KW-0479">Metal-binding</keyword>
<dbReference type="InterPro" id="IPR023174">
    <property type="entry name" value="PDEase_CS"/>
</dbReference>
<evidence type="ECO:0000256" key="6">
    <source>
        <dbReference type="PIRSR" id="PIRSR623088-2"/>
    </source>
</evidence>
<dbReference type="STRING" id="6412.T1FZK3"/>